<sequence>MCTDLLEGGMSTGECARMLFAPHRRKLPKPEETAPPEGADAGGKNEKDKEEDVKSVMEDSLTDRSLFSDKTSTVEESVDAQRSWFNMVCYGLPNLIVTQL</sequence>
<evidence type="ECO:0000256" key="1">
    <source>
        <dbReference type="SAM" id="MobiDB-lite"/>
    </source>
</evidence>
<dbReference type="EMBL" id="JAIWYP010000008">
    <property type="protein sequence ID" value="KAH3789472.1"/>
    <property type="molecule type" value="Genomic_DNA"/>
</dbReference>
<gene>
    <name evidence="2" type="ORF">DPMN_167653</name>
    <name evidence="3" type="ORF">DPMN_167743</name>
</gene>
<feature type="region of interest" description="Disordered" evidence="1">
    <location>
        <begin position="21"/>
        <end position="60"/>
    </location>
</feature>
<evidence type="ECO:0000313" key="2">
    <source>
        <dbReference type="EMBL" id="KAH3789472.1"/>
    </source>
</evidence>
<reference evidence="3" key="1">
    <citation type="journal article" date="2019" name="bioRxiv">
        <title>The Genome of the Zebra Mussel, Dreissena polymorpha: A Resource for Invasive Species Research.</title>
        <authorList>
            <person name="McCartney M.A."/>
            <person name="Auch B."/>
            <person name="Kono T."/>
            <person name="Mallez S."/>
            <person name="Zhang Y."/>
            <person name="Obille A."/>
            <person name="Becker A."/>
            <person name="Abrahante J.E."/>
            <person name="Garbe J."/>
            <person name="Badalamenti J.P."/>
            <person name="Herman A."/>
            <person name="Mangelson H."/>
            <person name="Liachko I."/>
            <person name="Sullivan S."/>
            <person name="Sone E.D."/>
            <person name="Koren S."/>
            <person name="Silverstein K.A.T."/>
            <person name="Beckman K.B."/>
            <person name="Gohl D.M."/>
        </authorList>
    </citation>
    <scope>NUCLEOTIDE SEQUENCE</scope>
    <source>
        <strain evidence="3">Duluth1</strain>
        <tissue evidence="3">Whole animal</tissue>
    </source>
</reference>
<proteinExistence type="predicted"/>
<comment type="caution">
    <text evidence="3">The sequence shown here is derived from an EMBL/GenBank/DDBJ whole genome shotgun (WGS) entry which is preliminary data.</text>
</comment>
<protein>
    <submittedName>
        <fullName evidence="3">Uncharacterized protein</fullName>
    </submittedName>
</protein>
<reference evidence="3" key="2">
    <citation type="submission" date="2020-11" db="EMBL/GenBank/DDBJ databases">
        <authorList>
            <person name="McCartney M.A."/>
            <person name="Auch B."/>
            <person name="Kono T."/>
            <person name="Mallez S."/>
            <person name="Becker A."/>
            <person name="Gohl D.M."/>
            <person name="Silverstein K.A.T."/>
            <person name="Koren S."/>
            <person name="Bechman K.B."/>
            <person name="Herman A."/>
            <person name="Abrahante J.E."/>
            <person name="Garbe J."/>
        </authorList>
    </citation>
    <scope>NUCLEOTIDE SEQUENCE</scope>
    <source>
        <strain evidence="3">Duluth1</strain>
        <tissue evidence="3">Whole animal</tissue>
    </source>
</reference>
<evidence type="ECO:0000313" key="4">
    <source>
        <dbReference type="Proteomes" id="UP000828390"/>
    </source>
</evidence>
<dbReference type="EMBL" id="JAIWYP010000008">
    <property type="protein sequence ID" value="KAH3789561.1"/>
    <property type="molecule type" value="Genomic_DNA"/>
</dbReference>
<feature type="compositionally biased region" description="Basic and acidic residues" evidence="1">
    <location>
        <begin position="43"/>
        <end position="57"/>
    </location>
</feature>
<evidence type="ECO:0000313" key="3">
    <source>
        <dbReference type="EMBL" id="KAH3789561.1"/>
    </source>
</evidence>
<keyword evidence="4" id="KW-1185">Reference proteome</keyword>
<organism evidence="3 4">
    <name type="scientific">Dreissena polymorpha</name>
    <name type="common">Zebra mussel</name>
    <name type="synonym">Mytilus polymorpha</name>
    <dbReference type="NCBI Taxonomy" id="45954"/>
    <lineage>
        <taxon>Eukaryota</taxon>
        <taxon>Metazoa</taxon>
        <taxon>Spiralia</taxon>
        <taxon>Lophotrochozoa</taxon>
        <taxon>Mollusca</taxon>
        <taxon>Bivalvia</taxon>
        <taxon>Autobranchia</taxon>
        <taxon>Heteroconchia</taxon>
        <taxon>Euheterodonta</taxon>
        <taxon>Imparidentia</taxon>
        <taxon>Neoheterodontei</taxon>
        <taxon>Myida</taxon>
        <taxon>Dreissenoidea</taxon>
        <taxon>Dreissenidae</taxon>
        <taxon>Dreissena</taxon>
    </lineage>
</organism>
<name>A0A9D4IVA6_DREPO</name>
<accession>A0A9D4IVA6</accession>
<dbReference type="Proteomes" id="UP000828390">
    <property type="component" value="Unassembled WGS sequence"/>
</dbReference>
<dbReference type="AlphaFoldDB" id="A0A9D4IVA6"/>